<dbReference type="InterPro" id="IPR002347">
    <property type="entry name" value="SDR_fam"/>
</dbReference>
<dbReference type="STRING" id="1134406.ADN00_01115"/>
<dbReference type="Gene3D" id="3.40.50.720">
    <property type="entry name" value="NAD(P)-binding Rossmann-like Domain"/>
    <property type="match status" value="1"/>
</dbReference>
<dbReference type="InterPro" id="IPR036291">
    <property type="entry name" value="NAD(P)-bd_dom_sf"/>
</dbReference>
<dbReference type="SUPFAM" id="SSF51735">
    <property type="entry name" value="NAD(P)-binding Rossmann-fold domains"/>
    <property type="match status" value="1"/>
</dbReference>
<evidence type="ECO:0000313" key="3">
    <source>
        <dbReference type="EMBL" id="KPL80823.1"/>
    </source>
</evidence>
<gene>
    <name evidence="3" type="ORF">ADN00_01115</name>
</gene>
<comment type="caution">
    <text evidence="3">The sequence shown here is derived from an EMBL/GenBank/DDBJ whole genome shotgun (WGS) entry which is preliminary data.</text>
</comment>
<dbReference type="Pfam" id="PF13561">
    <property type="entry name" value="adh_short_C2"/>
    <property type="match status" value="1"/>
</dbReference>
<name>A0A0P6XXV1_9CHLR</name>
<organism evidence="3 4">
    <name type="scientific">Ornatilinea apprima</name>
    <dbReference type="NCBI Taxonomy" id="1134406"/>
    <lineage>
        <taxon>Bacteria</taxon>
        <taxon>Bacillati</taxon>
        <taxon>Chloroflexota</taxon>
        <taxon>Anaerolineae</taxon>
        <taxon>Anaerolineales</taxon>
        <taxon>Anaerolineaceae</taxon>
        <taxon>Ornatilinea</taxon>
    </lineage>
</organism>
<dbReference type="GO" id="GO:0016491">
    <property type="term" value="F:oxidoreductase activity"/>
    <property type="evidence" value="ECO:0007669"/>
    <property type="project" value="UniProtKB-KW"/>
</dbReference>
<dbReference type="PROSITE" id="PS00061">
    <property type="entry name" value="ADH_SHORT"/>
    <property type="match status" value="1"/>
</dbReference>
<evidence type="ECO:0008006" key="5">
    <source>
        <dbReference type="Google" id="ProtNLM"/>
    </source>
</evidence>
<dbReference type="PANTHER" id="PTHR43639">
    <property type="entry name" value="OXIDOREDUCTASE, SHORT-CHAIN DEHYDROGENASE/REDUCTASE FAMILY (AFU_ORTHOLOGUE AFUA_5G02870)"/>
    <property type="match status" value="1"/>
</dbReference>
<reference evidence="3 4" key="1">
    <citation type="submission" date="2015-07" db="EMBL/GenBank/DDBJ databases">
        <title>Genome sequence of Ornatilinea apprima DSM 23815.</title>
        <authorList>
            <person name="Hemp J."/>
            <person name="Ward L.M."/>
            <person name="Pace L.A."/>
            <person name="Fischer W.W."/>
        </authorList>
    </citation>
    <scope>NUCLEOTIDE SEQUENCE [LARGE SCALE GENOMIC DNA]</scope>
    <source>
        <strain evidence="3 4">P3M-1</strain>
    </source>
</reference>
<dbReference type="Proteomes" id="UP000050417">
    <property type="component" value="Unassembled WGS sequence"/>
</dbReference>
<dbReference type="InterPro" id="IPR020904">
    <property type="entry name" value="Sc_DH/Rdtase_CS"/>
</dbReference>
<dbReference type="PRINTS" id="PR00081">
    <property type="entry name" value="GDHRDH"/>
</dbReference>
<proteinExistence type="inferred from homology"/>
<accession>A0A0P6XXV1</accession>
<keyword evidence="2" id="KW-0560">Oxidoreductase</keyword>
<dbReference type="PRINTS" id="PR00080">
    <property type="entry name" value="SDRFAMILY"/>
</dbReference>
<evidence type="ECO:0000256" key="1">
    <source>
        <dbReference type="ARBA" id="ARBA00006484"/>
    </source>
</evidence>
<protein>
    <recommendedName>
        <fullName evidence="5">Short-chain dehydrogenase</fullName>
    </recommendedName>
</protein>
<sequence>MSNDLKSRSAKPLALVTGAARRLGRAIALGLAAEGYAIGLHYHQSEAEANSLAAEIAASGGECLLLAADLTRPAEIEAMFATVAESGYDLRVLVNSAAEMRHATLEEDTPAAWDATFDLNLRAAWLCARLAFALMRPHGGAIINISDAGAGRPWTGYAAYTVSKAALEALTRLQAKQYAPAVRVNGVAPGLILPSEDLSEEVWQRLNVRLPLQENERCGAVVQAVVFLAQNPYITGEVIAVDGGYRLT</sequence>
<dbReference type="AlphaFoldDB" id="A0A0P6XXV1"/>
<evidence type="ECO:0000256" key="2">
    <source>
        <dbReference type="ARBA" id="ARBA00023002"/>
    </source>
</evidence>
<dbReference type="OrthoDB" id="9790146at2"/>
<keyword evidence="4" id="KW-1185">Reference proteome</keyword>
<dbReference type="PATRIC" id="fig|1134406.4.peg.1968"/>
<dbReference type="RefSeq" id="WP_075061123.1">
    <property type="nucleotide sequence ID" value="NZ_LGCL01000003.1"/>
</dbReference>
<dbReference type="PANTHER" id="PTHR43639:SF1">
    <property type="entry name" value="SHORT-CHAIN DEHYDROGENASE_REDUCTASE FAMILY PROTEIN"/>
    <property type="match status" value="1"/>
</dbReference>
<evidence type="ECO:0000313" key="4">
    <source>
        <dbReference type="Proteomes" id="UP000050417"/>
    </source>
</evidence>
<dbReference type="EMBL" id="LGCL01000003">
    <property type="protein sequence ID" value="KPL80823.1"/>
    <property type="molecule type" value="Genomic_DNA"/>
</dbReference>
<comment type="similarity">
    <text evidence="1">Belongs to the short-chain dehydrogenases/reductases (SDR) family.</text>
</comment>